<evidence type="ECO:0000313" key="5">
    <source>
        <dbReference type="EMBL" id="ETS74602.1"/>
    </source>
</evidence>
<feature type="compositionally biased region" description="Pro residues" evidence="1">
    <location>
        <begin position="955"/>
        <end position="965"/>
    </location>
</feature>
<feature type="chain" id="PRO_5004833966" description="Dystroglycan-type cadherin-like domain-containing protein" evidence="3">
    <location>
        <begin position="23"/>
        <end position="1042"/>
    </location>
</feature>
<dbReference type="OrthoDB" id="41532at2759"/>
<keyword evidence="2" id="KW-1133">Transmembrane helix</keyword>
<dbReference type="GO" id="GO:0005509">
    <property type="term" value="F:calcium ion binding"/>
    <property type="evidence" value="ECO:0007669"/>
    <property type="project" value="InterPro"/>
</dbReference>
<dbReference type="HOGENOM" id="CLU_010932_0_0_1"/>
<dbReference type="InterPro" id="IPR006644">
    <property type="entry name" value="Cadg"/>
</dbReference>
<sequence length="1042" mass="112878">MRPRWASSPIILLAYYAKFILCAPRDYFPINSQLPPVARISEPFSFVFSPSTFVSPYPISYTLVDSPEWLSIDSNNRRLYGTPEDRDVGSGSIVGVPISIAAEDEQGSTITNSTLVISRNPAPNVVVPLSEQLPSFGLYSAPSSIILSPSEDFSFKFKKDTFDQSGLSYYAVSGDNAPLPAWISFDANSISFTGRTPAIEALVQPPTTFNVKLVASDVVGFASASIPFSIIVGNHELTAEVTNIASNASIGRPFHYDDLANNIKLDGGALNRSNVASISTTPLPEWLEFDTETWHLSGTPQVGAIPVNVTISVVDIYSDALNISLVIDIAMNIFRSDLPTINVSAGTDLALDLRPFISNISDTELRLTDQSKAPWIRYNSSLMELTGAIPYSNTAFEVQVDLEASSKSTEVTESRELSIRIGASPSETTRPSSSSSSAAQTPASTSSVPAAPSSTASPTSRTTKIVLGVLVPLIVICVVALVLLLCCYRRRRHDRYQDHIPEVSAPIPGSFVKHNTSSLEGPNGLQGLFDAEVARRSHSDSFTTAPVIPPRFRTSSHSSVRGSDGRQSMTLFAFDRRSLSDSAVRETRESWLKGFAAGHIPPSTATAKMDDFSVLSDTTLGSADNHVQGETPALVVSGAGPESFRRSLVTSPVAGLSLPIVHEPSSIQATPEFAYITRGSESDGESRPKSAYPDSTYSGVLGLGIQRTITSIPRKTSTRMSHAWKKASPSRLLEEYKRKSNHSTSTVDTTRTSILTDEVADIQRPTVVHVPSRGQSRQISRRVDDSSALFGGGAIVRSPKNFGVITGPSPMPSREKLFMLPPPLSHGRNFSWNNAAKRSHGIEHRDFGKSQHEPIMSMNAARASQDSVIFSPLNENKENNDLVQPDIKTYEDLMSLNQWPMPLSTANSDTSTIREYKDPARDDSDVSRAAEEKARLLEQQQAAEDVRRLLSEPDPAWPLPRPLPKTPTRQARTPLADRPNQSATSGGGLGTRSNFSRKSNRSVNTIASDYAGTEDGWEDIRPASVLDGNLFSNSTGSAPAFI</sequence>
<dbReference type="STRING" id="1229662.W3WN56"/>
<dbReference type="InParanoid" id="W3WN56"/>
<dbReference type="SUPFAM" id="SSF49313">
    <property type="entry name" value="Cadherin-like"/>
    <property type="match status" value="3"/>
</dbReference>
<feature type="transmembrane region" description="Helical" evidence="2">
    <location>
        <begin position="465"/>
        <end position="488"/>
    </location>
</feature>
<reference evidence="6" key="1">
    <citation type="journal article" date="2015" name="BMC Genomics">
        <title>Genomic and transcriptomic analysis of the endophytic fungus Pestalotiopsis fici reveals its lifestyle and high potential for synthesis of natural products.</title>
        <authorList>
            <person name="Wang X."/>
            <person name="Zhang X."/>
            <person name="Liu L."/>
            <person name="Xiang M."/>
            <person name="Wang W."/>
            <person name="Sun X."/>
            <person name="Che Y."/>
            <person name="Guo L."/>
            <person name="Liu G."/>
            <person name="Guo L."/>
            <person name="Wang C."/>
            <person name="Yin W.B."/>
            <person name="Stadler M."/>
            <person name="Zhang X."/>
            <person name="Liu X."/>
        </authorList>
    </citation>
    <scope>NUCLEOTIDE SEQUENCE [LARGE SCALE GENOMIC DNA]</scope>
    <source>
        <strain evidence="6">W106-1 / CGMCC3.15140</strain>
    </source>
</reference>
<dbReference type="SMART" id="SM00736">
    <property type="entry name" value="CADG"/>
    <property type="match status" value="2"/>
</dbReference>
<dbReference type="eggNOG" id="ENOG502QURR">
    <property type="taxonomic scope" value="Eukaryota"/>
</dbReference>
<evidence type="ECO:0000256" key="2">
    <source>
        <dbReference type="SAM" id="Phobius"/>
    </source>
</evidence>
<dbReference type="KEGG" id="pfy:PFICI_13086"/>
<dbReference type="AlphaFoldDB" id="W3WN56"/>
<feature type="compositionally biased region" description="Basic and acidic residues" evidence="1">
    <location>
        <begin position="912"/>
        <end position="934"/>
    </location>
</feature>
<dbReference type="InterPro" id="IPR013783">
    <property type="entry name" value="Ig-like_fold"/>
</dbReference>
<keyword evidence="6" id="KW-1185">Reference proteome</keyword>
<evidence type="ECO:0000313" key="6">
    <source>
        <dbReference type="Proteomes" id="UP000030651"/>
    </source>
</evidence>
<keyword evidence="3" id="KW-0732">Signal</keyword>
<dbReference type="OMA" id="TIMIEME"/>
<feature type="region of interest" description="Disordered" evidence="1">
    <location>
        <begin position="901"/>
        <end position="934"/>
    </location>
</feature>
<proteinExistence type="predicted"/>
<dbReference type="InterPro" id="IPR015919">
    <property type="entry name" value="Cadherin-like_sf"/>
</dbReference>
<protein>
    <recommendedName>
        <fullName evidence="4">Dystroglycan-type cadherin-like domain-containing protein</fullName>
    </recommendedName>
</protein>
<dbReference type="CDD" id="cd12087">
    <property type="entry name" value="TM_EGFR-like"/>
    <property type="match status" value="1"/>
</dbReference>
<feature type="domain" description="Dystroglycan-type cadherin-like" evidence="4">
    <location>
        <begin position="29"/>
        <end position="123"/>
    </location>
</feature>
<accession>W3WN56</accession>
<feature type="region of interest" description="Disordered" evidence="1">
    <location>
        <begin position="407"/>
        <end position="459"/>
    </location>
</feature>
<dbReference type="GeneID" id="19278099"/>
<evidence type="ECO:0000259" key="4">
    <source>
        <dbReference type="SMART" id="SM00736"/>
    </source>
</evidence>
<feature type="domain" description="Dystroglycan-type cadherin-like" evidence="4">
    <location>
        <begin position="145"/>
        <end position="239"/>
    </location>
</feature>
<organism evidence="5 6">
    <name type="scientific">Pestalotiopsis fici (strain W106-1 / CGMCC3.15140)</name>
    <dbReference type="NCBI Taxonomy" id="1229662"/>
    <lineage>
        <taxon>Eukaryota</taxon>
        <taxon>Fungi</taxon>
        <taxon>Dikarya</taxon>
        <taxon>Ascomycota</taxon>
        <taxon>Pezizomycotina</taxon>
        <taxon>Sordariomycetes</taxon>
        <taxon>Xylariomycetidae</taxon>
        <taxon>Amphisphaeriales</taxon>
        <taxon>Sporocadaceae</taxon>
        <taxon>Pestalotiopsis</taxon>
    </lineage>
</organism>
<feature type="signal peptide" evidence="3">
    <location>
        <begin position="1"/>
        <end position="22"/>
    </location>
</feature>
<evidence type="ECO:0000256" key="3">
    <source>
        <dbReference type="SAM" id="SignalP"/>
    </source>
</evidence>
<name>W3WN56_PESFW</name>
<dbReference type="Pfam" id="PF05345">
    <property type="entry name" value="He_PIG"/>
    <property type="match status" value="3"/>
</dbReference>
<feature type="compositionally biased region" description="Low complexity" evidence="1">
    <location>
        <begin position="423"/>
        <end position="459"/>
    </location>
</feature>
<dbReference type="EMBL" id="KI912119">
    <property type="protein sequence ID" value="ETS74602.1"/>
    <property type="molecule type" value="Genomic_DNA"/>
</dbReference>
<feature type="region of interest" description="Disordered" evidence="1">
    <location>
        <begin position="950"/>
        <end position="1000"/>
    </location>
</feature>
<dbReference type="Gene3D" id="2.60.40.10">
    <property type="entry name" value="Immunoglobulins"/>
    <property type="match status" value="3"/>
</dbReference>
<feature type="compositionally biased region" description="Polar residues" evidence="1">
    <location>
        <begin position="991"/>
        <end position="1000"/>
    </location>
</feature>
<keyword evidence="2" id="KW-0472">Membrane</keyword>
<evidence type="ECO:0000256" key="1">
    <source>
        <dbReference type="SAM" id="MobiDB-lite"/>
    </source>
</evidence>
<dbReference type="RefSeq" id="XP_007839858.1">
    <property type="nucleotide sequence ID" value="XM_007841667.1"/>
</dbReference>
<gene>
    <name evidence="5" type="ORF">PFICI_13086</name>
</gene>
<dbReference type="Proteomes" id="UP000030651">
    <property type="component" value="Unassembled WGS sequence"/>
</dbReference>
<dbReference type="GO" id="GO:0016020">
    <property type="term" value="C:membrane"/>
    <property type="evidence" value="ECO:0007669"/>
    <property type="project" value="InterPro"/>
</dbReference>
<keyword evidence="2" id="KW-0812">Transmembrane</keyword>